<reference evidence="1" key="1">
    <citation type="journal article" date="2021" name="Front. Microbiol.">
        <title>Comprehensive Comparative Genomics and Phenotyping of Methylobacterium Species.</title>
        <authorList>
            <person name="Alessa O."/>
            <person name="Ogura Y."/>
            <person name="Fujitani Y."/>
            <person name="Takami H."/>
            <person name="Hayashi T."/>
            <person name="Sahin N."/>
            <person name="Tani A."/>
        </authorList>
    </citation>
    <scope>NUCLEOTIDE SEQUENCE</scope>
    <source>
        <strain evidence="1">KCTC 52305</strain>
    </source>
</reference>
<name>A0ABQ4QZM2_9HYPH</name>
<gene>
    <name evidence="1" type="ORF">OPKNFCMD_2753</name>
</gene>
<dbReference type="RefSeq" id="WP_128562181.1">
    <property type="nucleotide sequence ID" value="NZ_BPQH01000008.1"/>
</dbReference>
<dbReference type="Proteomes" id="UP001055167">
    <property type="component" value="Unassembled WGS sequence"/>
</dbReference>
<keyword evidence="2" id="KW-1185">Reference proteome</keyword>
<proteinExistence type="predicted"/>
<reference evidence="1" key="2">
    <citation type="submission" date="2021-08" db="EMBL/GenBank/DDBJ databases">
        <authorList>
            <person name="Tani A."/>
            <person name="Ola A."/>
            <person name="Ogura Y."/>
            <person name="Katsura K."/>
            <person name="Hayashi T."/>
        </authorList>
    </citation>
    <scope>NUCLEOTIDE SEQUENCE</scope>
    <source>
        <strain evidence="1">KCTC 52305</strain>
    </source>
</reference>
<evidence type="ECO:0000313" key="2">
    <source>
        <dbReference type="Proteomes" id="UP001055167"/>
    </source>
</evidence>
<organism evidence="1 2">
    <name type="scientific">Methylobacterium crusticola</name>
    <dbReference type="NCBI Taxonomy" id="1697972"/>
    <lineage>
        <taxon>Bacteria</taxon>
        <taxon>Pseudomonadati</taxon>
        <taxon>Pseudomonadota</taxon>
        <taxon>Alphaproteobacteria</taxon>
        <taxon>Hyphomicrobiales</taxon>
        <taxon>Methylobacteriaceae</taxon>
        <taxon>Methylobacterium</taxon>
    </lineage>
</organism>
<protein>
    <submittedName>
        <fullName evidence="1">Uncharacterized protein</fullName>
    </submittedName>
</protein>
<evidence type="ECO:0000313" key="1">
    <source>
        <dbReference type="EMBL" id="GJD50017.1"/>
    </source>
</evidence>
<dbReference type="EMBL" id="BPQH01000008">
    <property type="protein sequence ID" value="GJD50017.1"/>
    <property type="molecule type" value="Genomic_DNA"/>
</dbReference>
<comment type="caution">
    <text evidence="1">The sequence shown here is derived from an EMBL/GenBank/DDBJ whole genome shotgun (WGS) entry which is preliminary data.</text>
</comment>
<accession>A0ABQ4QZM2</accession>
<sequence>MPPAAAIALARALLVAEGFLEVARGARSDSVYLRGPGTGGQVRVAGHARTPRRRRQYPEVVASLVITGPLSEAGVRARVAATLRDFRARRGRPGAGAGAPPG</sequence>